<dbReference type="EMBL" id="QMFB01000003">
    <property type="protein sequence ID" value="RAV22040.1"/>
    <property type="molecule type" value="Genomic_DNA"/>
</dbReference>
<comment type="caution">
    <text evidence="2">The sequence shown here is derived from an EMBL/GenBank/DDBJ whole genome shotgun (WGS) entry which is preliminary data.</text>
</comment>
<name>A0A329MR83_9BACL</name>
<keyword evidence="1" id="KW-0175">Coiled coil</keyword>
<dbReference type="Proteomes" id="UP000250369">
    <property type="component" value="Unassembled WGS sequence"/>
</dbReference>
<sequence length="316" mass="35185">MEKSNVVLLPQSIDFYQIELTRMLETDRFAEAAGLLRFLIGCESGDPRADEEWLSLLNWLETTFPGVREPNGGGLADAGSGRFDAFEEQSEDADEEESEADLLKRRLNDKADTDDAFVLKLLEKLERASTLPEQLIALEQLALIRGDDEHIEAALIKWLQAAPLSPIDQFTALQALGRRGVKTEIILARPGGQIRVRPNQTPQNPEQFPEAARKPISVFAEASGDADPMLTAYARQTWFDFLAFYYGTDIYDRLKGGDEGQSRIWAAALHKQSLAALQGEGAAADEELYARYGLLPEQENDWRDAQKALKAFTPGI</sequence>
<evidence type="ECO:0000256" key="1">
    <source>
        <dbReference type="SAM" id="Coils"/>
    </source>
</evidence>
<protein>
    <submittedName>
        <fullName evidence="2">Uncharacterized protein</fullName>
    </submittedName>
</protein>
<accession>A0A329MR83</accession>
<evidence type="ECO:0000313" key="2">
    <source>
        <dbReference type="EMBL" id="RAV22040.1"/>
    </source>
</evidence>
<keyword evidence="3" id="KW-1185">Reference proteome</keyword>
<feature type="coiled-coil region" evidence="1">
    <location>
        <begin position="86"/>
        <end position="113"/>
    </location>
</feature>
<dbReference type="OrthoDB" id="2677436at2"/>
<evidence type="ECO:0000313" key="3">
    <source>
        <dbReference type="Proteomes" id="UP000250369"/>
    </source>
</evidence>
<dbReference type="AlphaFoldDB" id="A0A329MR83"/>
<dbReference type="RefSeq" id="WP_113030350.1">
    <property type="nucleotide sequence ID" value="NZ_QMFB01000003.1"/>
</dbReference>
<proteinExistence type="predicted"/>
<organism evidence="2 3">
    <name type="scientific">Paenibacillus contaminans</name>
    <dbReference type="NCBI Taxonomy" id="450362"/>
    <lineage>
        <taxon>Bacteria</taxon>
        <taxon>Bacillati</taxon>
        <taxon>Bacillota</taxon>
        <taxon>Bacilli</taxon>
        <taxon>Bacillales</taxon>
        <taxon>Paenibacillaceae</taxon>
        <taxon>Paenibacillus</taxon>
    </lineage>
</organism>
<gene>
    <name evidence="2" type="ORF">DQG23_08365</name>
</gene>
<reference evidence="2 3" key="1">
    <citation type="journal article" date="2009" name="Int. J. Syst. Evol. Microbiol.">
        <title>Paenibacillus contaminans sp. nov., isolated from a contaminated laboratory plate.</title>
        <authorList>
            <person name="Chou J.H."/>
            <person name="Lee J.H."/>
            <person name="Lin M.C."/>
            <person name="Chang P.S."/>
            <person name="Arun A.B."/>
            <person name="Young C.C."/>
            <person name="Chen W.M."/>
        </authorList>
    </citation>
    <scope>NUCLEOTIDE SEQUENCE [LARGE SCALE GENOMIC DNA]</scope>
    <source>
        <strain evidence="2 3">CKOBP-6</strain>
    </source>
</reference>